<evidence type="ECO:0000313" key="8">
    <source>
        <dbReference type="EMBL" id="RGY05392.1"/>
    </source>
</evidence>
<evidence type="ECO:0000256" key="1">
    <source>
        <dbReference type="ARBA" id="ARBA00023015"/>
    </source>
</evidence>
<evidence type="ECO:0000256" key="3">
    <source>
        <dbReference type="ARBA" id="ARBA00023125"/>
    </source>
</evidence>
<dbReference type="SUPFAM" id="SSF88659">
    <property type="entry name" value="Sigma3 and sigma4 domains of RNA polymerase sigma factors"/>
    <property type="match status" value="1"/>
</dbReference>
<dbReference type="PANTHER" id="PTHR43133">
    <property type="entry name" value="RNA POLYMERASE ECF-TYPE SIGMA FACTO"/>
    <property type="match status" value="1"/>
</dbReference>
<feature type="domain" description="RNA polymerase sigma factor 70 region 4 type 2" evidence="5">
    <location>
        <begin position="38"/>
        <end position="87"/>
    </location>
</feature>
<dbReference type="AlphaFoldDB" id="A0A3D4ZD79"/>
<dbReference type="EMBL" id="QSCO01000018">
    <property type="protein sequence ID" value="RGY05392.1"/>
    <property type="molecule type" value="Genomic_DNA"/>
</dbReference>
<keyword evidence="3" id="KW-0238">DNA-binding</keyword>
<dbReference type="Proteomes" id="UP000284434">
    <property type="component" value="Unassembled WGS sequence"/>
</dbReference>
<dbReference type="EMBL" id="QRYC01000019">
    <property type="protein sequence ID" value="RGU55293.1"/>
    <property type="molecule type" value="Genomic_DNA"/>
</dbReference>
<reference evidence="9 10" key="1">
    <citation type="submission" date="2018-08" db="EMBL/GenBank/DDBJ databases">
        <title>A genome reference for cultivated species of the human gut microbiota.</title>
        <authorList>
            <person name="Zou Y."/>
            <person name="Xue W."/>
            <person name="Luo G."/>
        </authorList>
    </citation>
    <scope>NUCLEOTIDE SEQUENCE [LARGE SCALE GENOMIC DNA]</scope>
    <source>
        <strain evidence="7 9">AF16-14</strain>
        <strain evidence="8 10">OF03-11</strain>
    </source>
</reference>
<dbReference type="Proteomes" id="UP001212263">
    <property type="component" value="Unassembled WGS sequence"/>
</dbReference>
<protein>
    <submittedName>
        <fullName evidence="7">Sigma-70 family RNA polymerase sigma factor</fullName>
    </submittedName>
</protein>
<organism evidence="7 9">
    <name type="scientific">Odoribacter splanchnicus</name>
    <dbReference type="NCBI Taxonomy" id="28118"/>
    <lineage>
        <taxon>Bacteria</taxon>
        <taxon>Pseudomonadati</taxon>
        <taxon>Bacteroidota</taxon>
        <taxon>Bacteroidia</taxon>
        <taxon>Bacteroidales</taxon>
        <taxon>Odoribacteraceae</taxon>
        <taxon>Odoribacter</taxon>
    </lineage>
</organism>
<dbReference type="InterPro" id="IPR039425">
    <property type="entry name" value="RNA_pol_sigma-70-like"/>
</dbReference>
<dbReference type="Gene3D" id="1.10.10.10">
    <property type="entry name" value="Winged helix-like DNA-binding domain superfamily/Winged helix DNA-binding domain"/>
    <property type="match status" value="1"/>
</dbReference>
<keyword evidence="4" id="KW-0804">Transcription</keyword>
<dbReference type="GO" id="GO:0006352">
    <property type="term" value="P:DNA-templated transcription initiation"/>
    <property type="evidence" value="ECO:0007669"/>
    <property type="project" value="InterPro"/>
</dbReference>
<dbReference type="Pfam" id="PF08281">
    <property type="entry name" value="Sigma70_r4_2"/>
    <property type="match status" value="1"/>
</dbReference>
<dbReference type="NCBIfam" id="TIGR02937">
    <property type="entry name" value="sigma70-ECF"/>
    <property type="match status" value="1"/>
</dbReference>
<dbReference type="RefSeq" id="WP_087381897.1">
    <property type="nucleotide sequence ID" value="NZ_BAABYK010000001.1"/>
</dbReference>
<evidence type="ECO:0000256" key="2">
    <source>
        <dbReference type="ARBA" id="ARBA00023082"/>
    </source>
</evidence>
<dbReference type="InterPro" id="IPR013249">
    <property type="entry name" value="RNA_pol_sigma70_r4_t2"/>
</dbReference>
<dbReference type="InterPro" id="IPR014284">
    <property type="entry name" value="RNA_pol_sigma-70_dom"/>
</dbReference>
<gene>
    <name evidence="7" type="ORF">DWW57_13100</name>
    <name evidence="8" type="ORF">DXA53_12975</name>
    <name evidence="6" type="ORF">PN645_10430</name>
</gene>
<dbReference type="InterPro" id="IPR036388">
    <property type="entry name" value="WH-like_DNA-bd_sf"/>
</dbReference>
<dbReference type="EMBL" id="JAQMRD010000012">
    <property type="protein sequence ID" value="MDB9223419.1"/>
    <property type="molecule type" value="Genomic_DNA"/>
</dbReference>
<accession>A0A3D4ZD79</accession>
<sequence>MNHLRNRLSREHYLSYLKHEGEQDEFECRMIETEIFSRLRKAIEKLPRECRKVFELCYFEGMNNEKAAQTLRISIETVKAQKKRGKQILRKNLQELYPLFALLFGL</sequence>
<evidence type="ECO:0000256" key="4">
    <source>
        <dbReference type="ARBA" id="ARBA00023163"/>
    </source>
</evidence>
<proteinExistence type="predicted"/>
<evidence type="ECO:0000313" key="6">
    <source>
        <dbReference type="EMBL" id="MDB9223419.1"/>
    </source>
</evidence>
<dbReference type="PANTHER" id="PTHR43133:SF8">
    <property type="entry name" value="RNA POLYMERASE SIGMA FACTOR HI_1459-RELATED"/>
    <property type="match status" value="1"/>
</dbReference>
<evidence type="ECO:0000259" key="5">
    <source>
        <dbReference type="Pfam" id="PF08281"/>
    </source>
</evidence>
<evidence type="ECO:0000313" key="10">
    <source>
        <dbReference type="Proteomes" id="UP000284434"/>
    </source>
</evidence>
<keyword evidence="1" id="KW-0805">Transcription regulation</keyword>
<name>A0A3D4ZD79_9BACT</name>
<dbReference type="Proteomes" id="UP000284243">
    <property type="component" value="Unassembled WGS sequence"/>
</dbReference>
<dbReference type="GO" id="GO:0003677">
    <property type="term" value="F:DNA binding"/>
    <property type="evidence" value="ECO:0007669"/>
    <property type="project" value="UniProtKB-KW"/>
</dbReference>
<evidence type="ECO:0000313" key="9">
    <source>
        <dbReference type="Proteomes" id="UP000284243"/>
    </source>
</evidence>
<dbReference type="GO" id="GO:0016987">
    <property type="term" value="F:sigma factor activity"/>
    <property type="evidence" value="ECO:0007669"/>
    <property type="project" value="UniProtKB-KW"/>
</dbReference>
<evidence type="ECO:0000313" key="7">
    <source>
        <dbReference type="EMBL" id="RGU55293.1"/>
    </source>
</evidence>
<dbReference type="InterPro" id="IPR013324">
    <property type="entry name" value="RNA_pol_sigma_r3/r4-like"/>
</dbReference>
<reference evidence="6" key="2">
    <citation type="submission" date="2023-01" db="EMBL/GenBank/DDBJ databases">
        <title>Human gut microbiome strain richness.</title>
        <authorList>
            <person name="Chen-Liaw A."/>
        </authorList>
    </citation>
    <scope>NUCLEOTIDE SEQUENCE</scope>
    <source>
        <strain evidence="6">RTP21484st1_B7_RTP21484_190118</strain>
    </source>
</reference>
<comment type="caution">
    <text evidence="7">The sequence shown here is derived from an EMBL/GenBank/DDBJ whole genome shotgun (WGS) entry which is preliminary data.</text>
</comment>
<keyword evidence="2" id="KW-0731">Sigma factor</keyword>